<proteinExistence type="predicted"/>
<evidence type="ECO:0000259" key="3">
    <source>
        <dbReference type="Pfam" id="PF00291"/>
    </source>
</evidence>
<dbReference type="EC" id="4.3.1.15" evidence="4"/>
<keyword evidence="2" id="KW-0663">Pyridoxal phosphate</keyword>
<organism evidence="4 5">
    <name type="scientific">Kiloniella laminariae</name>
    <dbReference type="NCBI Taxonomy" id="454162"/>
    <lineage>
        <taxon>Bacteria</taxon>
        <taxon>Pseudomonadati</taxon>
        <taxon>Pseudomonadota</taxon>
        <taxon>Alphaproteobacteria</taxon>
        <taxon>Rhodospirillales</taxon>
        <taxon>Kiloniellaceae</taxon>
        <taxon>Kiloniella</taxon>
    </lineage>
</organism>
<name>A0ABT4LLA0_9PROT</name>
<dbReference type="InterPro" id="IPR001926">
    <property type="entry name" value="TrpB-like_PALP"/>
</dbReference>
<comment type="cofactor">
    <cofactor evidence="1">
        <name>pyridoxal 5'-phosphate</name>
        <dbReference type="ChEBI" id="CHEBI:597326"/>
    </cofactor>
</comment>
<dbReference type="Proteomes" id="UP001069802">
    <property type="component" value="Unassembled WGS sequence"/>
</dbReference>
<keyword evidence="5" id="KW-1185">Reference proteome</keyword>
<dbReference type="PANTHER" id="PTHR42937:SF1">
    <property type="entry name" value="DIAMINOPROPIONATE AMMONIA-LYASE"/>
    <property type="match status" value="1"/>
</dbReference>
<feature type="domain" description="Tryptophan synthase beta chain-like PALP" evidence="3">
    <location>
        <begin position="55"/>
        <end position="398"/>
    </location>
</feature>
<dbReference type="Gene3D" id="3.40.50.1100">
    <property type="match status" value="2"/>
</dbReference>
<evidence type="ECO:0000313" key="5">
    <source>
        <dbReference type="Proteomes" id="UP001069802"/>
    </source>
</evidence>
<accession>A0ABT4LLA0</accession>
<keyword evidence="4" id="KW-0456">Lyase</keyword>
<evidence type="ECO:0000313" key="4">
    <source>
        <dbReference type="EMBL" id="MCZ4281884.1"/>
    </source>
</evidence>
<dbReference type="CDD" id="cd00640">
    <property type="entry name" value="Trp-synth-beta_II"/>
    <property type="match status" value="1"/>
</dbReference>
<dbReference type="InterPro" id="IPR036052">
    <property type="entry name" value="TrpB-like_PALP_sf"/>
</dbReference>
<dbReference type="Pfam" id="PF00291">
    <property type="entry name" value="PALP"/>
    <property type="match status" value="1"/>
</dbReference>
<dbReference type="InterPro" id="IPR010081">
    <property type="entry name" value="DiNH2opropionate_NH3_lyase"/>
</dbReference>
<evidence type="ECO:0000256" key="2">
    <source>
        <dbReference type="ARBA" id="ARBA00022898"/>
    </source>
</evidence>
<reference evidence="4" key="1">
    <citation type="submission" date="2022-12" db="EMBL/GenBank/DDBJ databases">
        <title>Bacterial isolates from different developmental stages of Nematostella vectensis.</title>
        <authorList>
            <person name="Fraune S."/>
        </authorList>
    </citation>
    <scope>NUCLEOTIDE SEQUENCE</scope>
    <source>
        <strain evidence="4">G21630-S1</strain>
    </source>
</reference>
<dbReference type="EMBL" id="JAPWGY010000004">
    <property type="protein sequence ID" value="MCZ4281884.1"/>
    <property type="molecule type" value="Genomic_DNA"/>
</dbReference>
<dbReference type="RefSeq" id="WP_269424035.1">
    <property type="nucleotide sequence ID" value="NZ_JAPWGY010000004.1"/>
</dbReference>
<dbReference type="PANTHER" id="PTHR42937">
    <property type="match status" value="1"/>
</dbReference>
<sequence>MSLDPALSLWRKSPFNLLPNPDAEHDATYPAELQDIFSQADCEAAQTEIQGWPEYRTSNLVKLPGLARTLNLADISFKDESERFSLGSFKALGGAYAVLKLLQRLLHENFGFESSSEDLRRGQHKELIRNITVTTATDGNHGRSVAWGAQLFGCKAVIFVPRSCSKARIAAISELGADAIQTKLNYDDTVRYCADIAKTRNYHVISDTSWEGYRLVPGQVMHGYSVIAREIFIQYFKRPFREAVPPSHIFIQAGVGGMAAAITGYLWQLLGARRPRIIIVEPENAACLYASAAAGGPTRASGDKETGEVHTIMAGLDCGEVSPLAWEILVRGADAFMTIPDSVTGPTMKLLANPPFTDPPLVAGESSIAGLAALMMVASHEDCRDILHLTADSRVLLINSEGAMDQELYKTLLEQQRNNEDII</sequence>
<protein>
    <submittedName>
        <fullName evidence="4">Diaminopropionate ammonia-lyase</fullName>
        <ecNumber evidence="4">4.3.1.15</ecNumber>
    </submittedName>
</protein>
<comment type="caution">
    <text evidence="4">The sequence shown here is derived from an EMBL/GenBank/DDBJ whole genome shotgun (WGS) entry which is preliminary data.</text>
</comment>
<evidence type="ECO:0000256" key="1">
    <source>
        <dbReference type="ARBA" id="ARBA00001933"/>
    </source>
</evidence>
<dbReference type="SUPFAM" id="SSF53686">
    <property type="entry name" value="Tryptophan synthase beta subunit-like PLP-dependent enzymes"/>
    <property type="match status" value="1"/>
</dbReference>
<dbReference type="NCBIfam" id="TIGR01747">
    <property type="entry name" value="diampropi_NH3ly"/>
    <property type="match status" value="1"/>
</dbReference>
<gene>
    <name evidence="4" type="ORF">O4H49_13920</name>
</gene>
<dbReference type="GO" id="GO:0008838">
    <property type="term" value="F:diaminopropionate ammonia-lyase activity"/>
    <property type="evidence" value="ECO:0007669"/>
    <property type="project" value="UniProtKB-EC"/>
</dbReference>
<dbReference type="NCBIfam" id="NF006058">
    <property type="entry name" value="PRK08206.1"/>
    <property type="match status" value="1"/>
</dbReference>